<dbReference type="Proteomes" id="UP000193642">
    <property type="component" value="Unassembled WGS sequence"/>
</dbReference>
<comment type="caution">
    <text evidence="1">The sequence shown here is derived from an EMBL/GenBank/DDBJ whole genome shotgun (WGS) entry which is preliminary data.</text>
</comment>
<dbReference type="GO" id="GO:0016757">
    <property type="term" value="F:glycosyltransferase activity"/>
    <property type="evidence" value="ECO:0007669"/>
    <property type="project" value="InterPro"/>
</dbReference>
<gene>
    <name evidence="1" type="ORF">BCR33DRAFT_209667</name>
</gene>
<dbReference type="InterPro" id="IPR050587">
    <property type="entry name" value="GNT1/Glycosyltrans_8"/>
</dbReference>
<accession>A0A1Y2CER2</accession>
<dbReference type="InterPro" id="IPR029044">
    <property type="entry name" value="Nucleotide-diphossugar_trans"/>
</dbReference>
<dbReference type="AlphaFoldDB" id="A0A1Y2CER2"/>
<proteinExistence type="predicted"/>
<evidence type="ECO:0000313" key="1">
    <source>
        <dbReference type="EMBL" id="ORY44785.1"/>
    </source>
</evidence>
<sequence>MPSAFVTLVTSDPYVEGAITLAHSLRTVHSIHDTIVLVPAINAISALPLARLYRAFHKVVYVDILRSGSAPSDDINLGLLNRPELDITYTKLHVFNPHILPSYDKICFLDADTLVLKNVDHLFGVLNRVDFAASPDVGWPDIFNSGVFLARPNKEVYEALMWDALYSGSFDGGDQGLLNSFFDTWAGNETLNYVALGREATSSGSGPRPYCCPDKKRTGRLPFIYNVTPSAVYSYLVRRSGR</sequence>
<dbReference type="STRING" id="329046.A0A1Y2CER2"/>
<reference evidence="1 2" key="1">
    <citation type="submission" date="2016-07" db="EMBL/GenBank/DDBJ databases">
        <title>Pervasive Adenine N6-methylation of Active Genes in Fungi.</title>
        <authorList>
            <consortium name="DOE Joint Genome Institute"/>
            <person name="Mondo S.J."/>
            <person name="Dannebaum R.O."/>
            <person name="Kuo R.C."/>
            <person name="Labutti K."/>
            <person name="Haridas S."/>
            <person name="Kuo A."/>
            <person name="Salamov A."/>
            <person name="Ahrendt S.R."/>
            <person name="Lipzen A."/>
            <person name="Sullivan W."/>
            <person name="Andreopoulos W.B."/>
            <person name="Clum A."/>
            <person name="Lindquist E."/>
            <person name="Daum C."/>
            <person name="Ramamoorthy G.K."/>
            <person name="Gryganskyi A."/>
            <person name="Culley D."/>
            <person name="Magnuson J.K."/>
            <person name="James T.Y."/>
            <person name="O'Malley M.A."/>
            <person name="Stajich J.E."/>
            <person name="Spatafora J.W."/>
            <person name="Visel A."/>
            <person name="Grigoriev I.V."/>
        </authorList>
    </citation>
    <scope>NUCLEOTIDE SEQUENCE [LARGE SCALE GENOMIC DNA]</scope>
    <source>
        <strain evidence="1 2">JEL800</strain>
    </source>
</reference>
<dbReference type="SUPFAM" id="SSF53448">
    <property type="entry name" value="Nucleotide-diphospho-sugar transferases"/>
    <property type="match status" value="1"/>
</dbReference>
<dbReference type="Gene3D" id="3.90.550.10">
    <property type="entry name" value="Spore Coat Polysaccharide Biosynthesis Protein SpsA, Chain A"/>
    <property type="match status" value="1"/>
</dbReference>
<keyword evidence="1" id="KW-0808">Transferase</keyword>
<dbReference type="PANTHER" id="PTHR11183">
    <property type="entry name" value="GLYCOGENIN SUBFAMILY MEMBER"/>
    <property type="match status" value="1"/>
</dbReference>
<evidence type="ECO:0000313" key="2">
    <source>
        <dbReference type="Proteomes" id="UP000193642"/>
    </source>
</evidence>
<name>A0A1Y2CER2_9FUNG</name>
<keyword evidence="2" id="KW-1185">Reference proteome</keyword>
<dbReference type="EMBL" id="MCGO01000021">
    <property type="protein sequence ID" value="ORY44785.1"/>
    <property type="molecule type" value="Genomic_DNA"/>
</dbReference>
<dbReference type="OrthoDB" id="2014201at2759"/>
<dbReference type="InterPro" id="IPR002495">
    <property type="entry name" value="Glyco_trans_8"/>
</dbReference>
<organism evidence="1 2">
    <name type="scientific">Rhizoclosmatium globosum</name>
    <dbReference type="NCBI Taxonomy" id="329046"/>
    <lineage>
        <taxon>Eukaryota</taxon>
        <taxon>Fungi</taxon>
        <taxon>Fungi incertae sedis</taxon>
        <taxon>Chytridiomycota</taxon>
        <taxon>Chytridiomycota incertae sedis</taxon>
        <taxon>Chytridiomycetes</taxon>
        <taxon>Chytridiales</taxon>
        <taxon>Chytriomycetaceae</taxon>
        <taxon>Rhizoclosmatium</taxon>
    </lineage>
</organism>
<dbReference type="Pfam" id="PF01501">
    <property type="entry name" value="Glyco_transf_8"/>
    <property type="match status" value="1"/>
</dbReference>
<dbReference type="CDD" id="cd02537">
    <property type="entry name" value="GT8_Glycogenin"/>
    <property type="match status" value="1"/>
</dbReference>
<protein>
    <submittedName>
        <fullName evidence="1">Nucleotide-diphospho-sugar transferase</fullName>
    </submittedName>
</protein>